<evidence type="ECO:0000256" key="1">
    <source>
        <dbReference type="SAM" id="SignalP"/>
    </source>
</evidence>
<keyword evidence="1" id="KW-0732">Signal</keyword>
<keyword evidence="3" id="KW-1185">Reference proteome</keyword>
<name>A0ABY2XL57_9GAMM</name>
<gene>
    <name evidence="2" type="ORF">FGS76_09020</name>
</gene>
<protein>
    <submittedName>
        <fullName evidence="2">Uncharacterized protein</fullName>
    </submittedName>
</protein>
<dbReference type="Proteomes" id="UP000739180">
    <property type="component" value="Unassembled WGS sequence"/>
</dbReference>
<sequence length="232" mass="24492">MKRKILLSVLLTAATWSLSSLATAGWDTGPCPGGGTAPCIEAEVSGTTYHFNGSGDHAGEWHGLPTTGEDFEFSGVSEWSCRGLDFDCTWTWGAKIKKCMDSSGDWRIGLKVGSNNVSGGFGCSSFALAGFPWYTKNPISSSVHCPFQDSCDDFVPYDSNSSNYAVELGSIDLAIFGIPLVSDGHLQGVIFTPGTGANFAFSSDLYGCDGSEGDCYVQGDLTVTNATSLDIH</sequence>
<reference evidence="2 3" key="1">
    <citation type="submission" date="2019-05" db="EMBL/GenBank/DDBJ databases">
        <title>Genome of Alcanivorax gelatiniphagus, an oil degrading marine bacteria.</title>
        <authorList>
            <person name="Kwon K.K."/>
        </authorList>
    </citation>
    <scope>NUCLEOTIDE SEQUENCE [LARGE SCALE GENOMIC DNA]</scope>
    <source>
        <strain evidence="2 3">MEBiC 08158</strain>
    </source>
</reference>
<comment type="caution">
    <text evidence="2">The sequence shown here is derived from an EMBL/GenBank/DDBJ whole genome shotgun (WGS) entry which is preliminary data.</text>
</comment>
<organism evidence="2 3">
    <name type="scientific">Alloalcanivorax gelatiniphagus</name>
    <dbReference type="NCBI Taxonomy" id="1194167"/>
    <lineage>
        <taxon>Bacteria</taxon>
        <taxon>Pseudomonadati</taxon>
        <taxon>Pseudomonadota</taxon>
        <taxon>Gammaproteobacteria</taxon>
        <taxon>Oceanospirillales</taxon>
        <taxon>Alcanivoracaceae</taxon>
        <taxon>Alloalcanivorax</taxon>
    </lineage>
</organism>
<feature type="chain" id="PRO_5046957518" evidence="1">
    <location>
        <begin position="23"/>
        <end position="232"/>
    </location>
</feature>
<feature type="signal peptide" evidence="1">
    <location>
        <begin position="1"/>
        <end position="22"/>
    </location>
</feature>
<dbReference type="RefSeq" id="WP_138772306.1">
    <property type="nucleotide sequence ID" value="NZ_JBHSSX010000065.1"/>
</dbReference>
<dbReference type="EMBL" id="VCQT01000028">
    <property type="protein sequence ID" value="TMW12905.1"/>
    <property type="molecule type" value="Genomic_DNA"/>
</dbReference>
<proteinExistence type="predicted"/>
<evidence type="ECO:0000313" key="3">
    <source>
        <dbReference type="Proteomes" id="UP000739180"/>
    </source>
</evidence>
<accession>A0ABY2XL57</accession>
<evidence type="ECO:0000313" key="2">
    <source>
        <dbReference type="EMBL" id="TMW12905.1"/>
    </source>
</evidence>